<reference evidence="1 2" key="1">
    <citation type="submission" date="2016-02" db="EMBL/GenBank/DDBJ databases">
        <title>Complete genome sequence of Halocynthiibacter arcticus PAMC 20958t from arctic marine sediment.</title>
        <authorList>
            <person name="Lee Y.M."/>
            <person name="Baek K."/>
            <person name="Lee H.K."/>
            <person name="Shin S.C."/>
        </authorList>
    </citation>
    <scope>NUCLEOTIDE SEQUENCE [LARGE SCALE GENOMIC DNA]</scope>
    <source>
        <strain evidence="1">PAMC 20958</strain>
    </source>
</reference>
<dbReference type="STRING" id="1579316.RC74_13510"/>
<sequence>MGIVWADPDFAPALKAFYYARVIEIPTPHWTADDRVKYDQDLPVTVPFKIQDRAYTSLIWYTQQG</sequence>
<dbReference type="KEGG" id="hat:RC74_13510"/>
<evidence type="ECO:0000313" key="1">
    <source>
        <dbReference type="EMBL" id="AML52155.1"/>
    </source>
</evidence>
<dbReference type="Proteomes" id="UP000070371">
    <property type="component" value="Chromosome"/>
</dbReference>
<evidence type="ECO:0000313" key="2">
    <source>
        <dbReference type="Proteomes" id="UP000070371"/>
    </source>
</evidence>
<name>A0A126V2I1_9RHOB</name>
<dbReference type="InterPro" id="IPR022028">
    <property type="entry name" value="DUF3604"/>
</dbReference>
<dbReference type="RefSeq" id="WP_052274882.1">
    <property type="nucleotide sequence ID" value="NZ_CP014327.1"/>
</dbReference>
<dbReference type="AlphaFoldDB" id="A0A126V2I1"/>
<proteinExistence type="predicted"/>
<dbReference type="EMBL" id="CP014327">
    <property type="protein sequence ID" value="AML52155.1"/>
    <property type="molecule type" value="Genomic_DNA"/>
</dbReference>
<accession>A0A126V2I1</accession>
<organism evidence="1 2">
    <name type="scientific">Falsihalocynthiibacter arcticus</name>
    <dbReference type="NCBI Taxonomy" id="1579316"/>
    <lineage>
        <taxon>Bacteria</taxon>
        <taxon>Pseudomonadati</taxon>
        <taxon>Pseudomonadota</taxon>
        <taxon>Alphaproteobacteria</taxon>
        <taxon>Rhodobacterales</taxon>
        <taxon>Roseobacteraceae</taxon>
        <taxon>Falsihalocynthiibacter</taxon>
    </lineage>
</organism>
<protein>
    <submittedName>
        <fullName evidence="1">Uncharacterized protein</fullName>
    </submittedName>
</protein>
<gene>
    <name evidence="1" type="ORF">RC74_13510</name>
</gene>
<dbReference type="Pfam" id="PF12228">
    <property type="entry name" value="DUF3604"/>
    <property type="match status" value="1"/>
</dbReference>
<keyword evidence="2" id="KW-1185">Reference proteome</keyword>